<protein>
    <submittedName>
        <fullName evidence="4">Amidohydrolase domain containing protein</fullName>
    </submittedName>
</protein>
<feature type="region of interest" description="Disordered" evidence="1">
    <location>
        <begin position="218"/>
        <end position="239"/>
    </location>
</feature>
<dbReference type="AlphaFoldDB" id="L8HKQ5"/>
<dbReference type="SUPFAM" id="SSF51556">
    <property type="entry name" value="Metallo-dependent hydrolases"/>
    <property type="match status" value="1"/>
</dbReference>
<evidence type="ECO:0000256" key="1">
    <source>
        <dbReference type="SAM" id="MobiDB-lite"/>
    </source>
</evidence>
<dbReference type="KEGG" id="acan:ACA1_301720"/>
<dbReference type="InterPro" id="IPR011659">
    <property type="entry name" value="WD40"/>
</dbReference>
<gene>
    <name evidence="4" type="ORF">ACA1_301720</name>
</gene>
<dbReference type="GeneID" id="14926008"/>
<dbReference type="RefSeq" id="XP_004356990.1">
    <property type="nucleotide sequence ID" value="XM_004356935.1"/>
</dbReference>
<keyword evidence="5" id="KW-1185">Reference proteome</keyword>
<dbReference type="InterPro" id="IPR032466">
    <property type="entry name" value="Metal_Hydrolase"/>
</dbReference>
<dbReference type="PANTHER" id="PTHR43135:SF3">
    <property type="entry name" value="ALPHA-D-RIBOSE 1-METHYLPHOSPHONATE 5-TRIPHOSPHATE DIPHOSPHATASE"/>
    <property type="match status" value="1"/>
</dbReference>
<dbReference type="InterPro" id="IPR011044">
    <property type="entry name" value="Quino_amine_DH_bsu"/>
</dbReference>
<keyword evidence="4" id="KW-0378">Hydrolase</keyword>
<dbReference type="PANTHER" id="PTHR43135">
    <property type="entry name" value="ALPHA-D-RIBOSE 1-METHYLPHOSPHONATE 5-TRIPHOSPHATE DIPHOSPHATASE"/>
    <property type="match status" value="1"/>
</dbReference>
<dbReference type="OrthoDB" id="194468at2759"/>
<keyword evidence="2" id="KW-1133">Transmembrane helix</keyword>
<evidence type="ECO:0000256" key="2">
    <source>
        <dbReference type="SAM" id="Phobius"/>
    </source>
</evidence>
<evidence type="ECO:0000313" key="4">
    <source>
        <dbReference type="EMBL" id="ELR24971.1"/>
    </source>
</evidence>
<dbReference type="STRING" id="1257118.L8HKQ5"/>
<dbReference type="InterPro" id="IPR006680">
    <property type="entry name" value="Amidohydro-rel"/>
</dbReference>
<accession>L8HKQ5</accession>
<reference evidence="4 5" key="1">
    <citation type="journal article" date="2013" name="Genome Biol.">
        <title>Genome of Acanthamoeba castellanii highlights extensive lateral gene transfer and early evolution of tyrosine kinase signaling.</title>
        <authorList>
            <person name="Clarke M."/>
            <person name="Lohan A.J."/>
            <person name="Liu B."/>
            <person name="Lagkouvardos I."/>
            <person name="Roy S."/>
            <person name="Zafar N."/>
            <person name="Bertelli C."/>
            <person name="Schilde C."/>
            <person name="Kianianmomeni A."/>
            <person name="Burglin T.R."/>
            <person name="Frech C."/>
            <person name="Turcotte B."/>
            <person name="Kopec K.O."/>
            <person name="Synnott J.M."/>
            <person name="Choo C."/>
            <person name="Paponov I."/>
            <person name="Finkler A."/>
            <person name="Soon Heng Tan C."/>
            <person name="Hutchins A.P."/>
            <person name="Weinmeier T."/>
            <person name="Rattei T."/>
            <person name="Chu J.S."/>
            <person name="Gimenez G."/>
            <person name="Irimia M."/>
            <person name="Rigden D.J."/>
            <person name="Fitzpatrick D.A."/>
            <person name="Lorenzo-Morales J."/>
            <person name="Bateman A."/>
            <person name="Chiu C.H."/>
            <person name="Tang P."/>
            <person name="Hegemann P."/>
            <person name="Fromm H."/>
            <person name="Raoult D."/>
            <person name="Greub G."/>
            <person name="Miranda-Saavedra D."/>
            <person name="Chen N."/>
            <person name="Nash P."/>
            <person name="Ginger M.L."/>
            <person name="Horn M."/>
            <person name="Schaap P."/>
            <person name="Caler L."/>
            <person name="Loftus B."/>
        </authorList>
    </citation>
    <scope>NUCLEOTIDE SEQUENCE [LARGE SCALE GENOMIC DNA]</scope>
    <source>
        <strain evidence="4 5">Neff</strain>
    </source>
</reference>
<dbReference type="InterPro" id="IPR011042">
    <property type="entry name" value="6-blade_b-propeller_TolB-like"/>
</dbReference>
<evidence type="ECO:0000313" key="5">
    <source>
        <dbReference type="Proteomes" id="UP000011083"/>
    </source>
</evidence>
<dbReference type="InterPro" id="IPR011059">
    <property type="entry name" value="Metal-dep_hydrolase_composite"/>
</dbReference>
<dbReference type="SUPFAM" id="SSF51338">
    <property type="entry name" value="Composite domain of metallo-dependent hydrolases"/>
    <property type="match status" value="1"/>
</dbReference>
<name>L8HKQ5_ACACF</name>
<sequence>MLDEERPLYGGRTLIDYDQHGLRRWLTRWRLMVGLVVVLGVACLAFFIATIVLATSQDDSSPSTNPTPCPVPNVEDSTNDFPLGPYAPWSVTANHSRTISFTTNEGTWMNIDVSPDGQQILFDLLGDIYTLPIAVCAPAPHDLSGCDNVWEMELATSTSRQLTEEPFHSLSNAMWAPDGNYFVAVKWYTSTRSIPAGELWRYPVGGVKKDGGERLVGRVTPSSQIGPQEPFYSPDGHENERDSTYWNYNKDPHAGIFAISRLNLSTKASEQLAGGPGGAARPVLSKDGKTLAFIRRIYENTTLVVKDLETGNEKIVYRLLDFDQQESSAPCGIYPSFAFINNDAEVLIWVKGGKFARINLATGQATDVPFTINVELPVADTVRTSVDLTETYSAGPNTTFGVKVSNWASFVTVLNQNYVAYTALGKTYCTAVPCRKSLPAGAARELLPAQTAAFEFHPSFNRDGSQIVHVLWDDVTLSTIQIVAIDLQTGAVGEVSNLALPTGRYGFPKFSPVDDDKLVYQRYGGDSLSGSQYSRNAGIYIATKTAQGWTSSLLTASGDSPSFSADGKSVLVQRGYYPQVQLVKIEIATGKAQVLAQSKYASALHVAPDESVVAFTEFYQLYVTPLDGEKKPVSVSSRPGHQPSRLQRASANGLHYVTWAKNGEGKWDLLWIHASEAYRALACDNMDFDCVKGKTTAYDLSFQATVGTAATFVCFDNVTLVTMATPNQTPESVITDARIVVNGERIQALGPMTDVPCPAGAEPRDMAGAVVLPGFIDVHAHWAGGGDWFVEQSWEFLANLAFGVTTLHNPSADTEAVFSDAELVQSGKKIGPRIFSTGTVIYGGGGPLHCEIDSIEDARTALRRLKAYGAFSAKSYNQPCRAARQQLLQAARELGMDVVPEGGMMFYWNLNQIVDGHTTIEHSLPMAPLYKDVVTLFAQSGTAWTPTLIVNYGGLWGEEYWYQATNVWEDPRLMRFAPNAPVMARSLRREKAQAPWDYHHFSTAKSVAAVFNAGGLVQTGAHGQQQGIGFHWEMLMMEQGGLTPYQVLYTATMAGARALGLDKSLGSLEAGKLADLIFFDAASSPLTNTSFARDVKYVMLDGRLYDAQTMDQILPVARPLPPGPVLNTPSL</sequence>
<dbReference type="InterPro" id="IPR051781">
    <property type="entry name" value="Metallo-dep_Hydrolase"/>
</dbReference>
<dbReference type="Pfam" id="PF07676">
    <property type="entry name" value="PD40"/>
    <property type="match status" value="1"/>
</dbReference>
<dbReference type="EMBL" id="KB007808">
    <property type="protein sequence ID" value="ELR24971.1"/>
    <property type="molecule type" value="Genomic_DNA"/>
</dbReference>
<organism evidence="4 5">
    <name type="scientific">Acanthamoeba castellanii (strain ATCC 30010 / Neff)</name>
    <dbReference type="NCBI Taxonomy" id="1257118"/>
    <lineage>
        <taxon>Eukaryota</taxon>
        <taxon>Amoebozoa</taxon>
        <taxon>Discosea</taxon>
        <taxon>Longamoebia</taxon>
        <taxon>Centramoebida</taxon>
        <taxon>Acanthamoebidae</taxon>
        <taxon>Acanthamoeba</taxon>
    </lineage>
</organism>
<proteinExistence type="predicted"/>
<feature type="transmembrane region" description="Helical" evidence="2">
    <location>
        <begin position="31"/>
        <end position="54"/>
    </location>
</feature>
<dbReference type="Gene3D" id="2.120.10.30">
    <property type="entry name" value="TolB, C-terminal domain"/>
    <property type="match status" value="2"/>
</dbReference>
<evidence type="ECO:0000259" key="3">
    <source>
        <dbReference type="Pfam" id="PF01979"/>
    </source>
</evidence>
<dbReference type="Gene3D" id="2.30.40.10">
    <property type="entry name" value="Urease, subunit C, domain 1"/>
    <property type="match status" value="1"/>
</dbReference>
<dbReference type="SUPFAM" id="SSF50969">
    <property type="entry name" value="YVTN repeat-like/Quinoprotein amine dehydrogenase"/>
    <property type="match status" value="1"/>
</dbReference>
<dbReference type="VEuPathDB" id="AmoebaDB:ACA1_301720"/>
<feature type="region of interest" description="Disordered" evidence="1">
    <location>
        <begin position="57"/>
        <end position="77"/>
    </location>
</feature>
<dbReference type="Gene3D" id="1.20.58.520">
    <property type="entry name" value="Amidohydrolase"/>
    <property type="match status" value="1"/>
</dbReference>
<dbReference type="Gene3D" id="3.40.50.10910">
    <property type="entry name" value="Amidohydrolase"/>
    <property type="match status" value="1"/>
</dbReference>
<keyword evidence="2" id="KW-0472">Membrane</keyword>
<dbReference type="SUPFAM" id="SSF82171">
    <property type="entry name" value="DPP6 N-terminal domain-like"/>
    <property type="match status" value="1"/>
</dbReference>
<dbReference type="Gene3D" id="3.30.110.90">
    <property type="entry name" value="Amidohydrolase"/>
    <property type="match status" value="1"/>
</dbReference>
<keyword evidence="2" id="KW-0812">Transmembrane</keyword>
<feature type="domain" description="Amidohydrolase-related" evidence="3">
    <location>
        <begin position="1037"/>
        <end position="1104"/>
    </location>
</feature>
<dbReference type="GO" id="GO:0016810">
    <property type="term" value="F:hydrolase activity, acting on carbon-nitrogen (but not peptide) bonds"/>
    <property type="evidence" value="ECO:0007669"/>
    <property type="project" value="InterPro"/>
</dbReference>
<dbReference type="Proteomes" id="UP000011083">
    <property type="component" value="Unassembled WGS sequence"/>
</dbReference>
<dbReference type="Pfam" id="PF01979">
    <property type="entry name" value="Amidohydro_1"/>
    <property type="match status" value="1"/>
</dbReference>